<dbReference type="InterPro" id="IPR032710">
    <property type="entry name" value="NTF2-like_dom_sf"/>
</dbReference>
<dbReference type="EMBL" id="CAEZYU010000091">
    <property type="protein sequence ID" value="CAB4752413.1"/>
    <property type="molecule type" value="Genomic_DNA"/>
</dbReference>
<dbReference type="Gene3D" id="3.10.450.50">
    <property type="match status" value="1"/>
</dbReference>
<sequence>MFEISDSAVAEDGDLSARAASLRSRTAVQSQNREAWLALFEDDAVVQDPVGPSAFDETGLGHRGAEAIAAFWDTVIAPNPISMSIHGSYAGAQEVANVITITTAFPDGSRAEVPGVAIYKVNEAGKVVSLRAFWEMEQLNFIAASS</sequence>
<reference evidence="4" key="1">
    <citation type="submission" date="2020-05" db="EMBL/GenBank/DDBJ databases">
        <authorList>
            <person name="Chiriac C."/>
            <person name="Salcher M."/>
            <person name="Ghai R."/>
            <person name="Kavagutti S V."/>
        </authorList>
    </citation>
    <scope>NUCLEOTIDE SEQUENCE</scope>
</reference>
<evidence type="ECO:0000313" key="4">
    <source>
        <dbReference type="EMBL" id="CAB4889421.1"/>
    </source>
</evidence>
<gene>
    <name evidence="2" type="ORF">UFOPK1358_01346</name>
    <name evidence="3" type="ORF">UFOPK2766_01734</name>
    <name evidence="4" type="ORF">UFOPK3519_00123</name>
</gene>
<dbReference type="Pfam" id="PF12680">
    <property type="entry name" value="SnoaL_2"/>
    <property type="match status" value="1"/>
</dbReference>
<dbReference type="SUPFAM" id="SSF54427">
    <property type="entry name" value="NTF2-like"/>
    <property type="match status" value="1"/>
</dbReference>
<protein>
    <submittedName>
        <fullName evidence="4">Unannotated protein</fullName>
    </submittedName>
</protein>
<evidence type="ECO:0000259" key="1">
    <source>
        <dbReference type="Pfam" id="PF12680"/>
    </source>
</evidence>
<organism evidence="4">
    <name type="scientific">freshwater metagenome</name>
    <dbReference type="NCBI Taxonomy" id="449393"/>
    <lineage>
        <taxon>unclassified sequences</taxon>
        <taxon>metagenomes</taxon>
        <taxon>ecological metagenomes</taxon>
    </lineage>
</organism>
<accession>A0A6J7F3M4</accession>
<dbReference type="AlphaFoldDB" id="A0A6J7F3M4"/>
<evidence type="ECO:0000313" key="2">
    <source>
        <dbReference type="EMBL" id="CAB4546503.1"/>
    </source>
</evidence>
<dbReference type="InterPro" id="IPR037401">
    <property type="entry name" value="SnoaL-like"/>
</dbReference>
<dbReference type="EMBL" id="CAFBMG010000005">
    <property type="protein sequence ID" value="CAB4889421.1"/>
    <property type="molecule type" value="Genomic_DNA"/>
</dbReference>
<evidence type="ECO:0000313" key="3">
    <source>
        <dbReference type="EMBL" id="CAB4752413.1"/>
    </source>
</evidence>
<name>A0A6J7F3M4_9ZZZZ</name>
<proteinExistence type="predicted"/>
<dbReference type="EMBL" id="CAEZSF010000140">
    <property type="protein sequence ID" value="CAB4546503.1"/>
    <property type="molecule type" value="Genomic_DNA"/>
</dbReference>
<feature type="domain" description="SnoaL-like" evidence="1">
    <location>
        <begin position="26"/>
        <end position="129"/>
    </location>
</feature>